<accession>A0ABR4BEY0</accession>
<reference evidence="1 2" key="1">
    <citation type="submission" date="2024-09" db="EMBL/GenBank/DDBJ databases">
        <title>Rethinking Asexuality: The Enigmatic Case of Functional Sexual Genes in Lepraria (Stereocaulaceae).</title>
        <authorList>
            <person name="Doellman M."/>
            <person name="Sun Y."/>
            <person name="Barcenas-Pena A."/>
            <person name="Lumbsch H.T."/>
            <person name="Grewe F."/>
        </authorList>
    </citation>
    <scope>NUCLEOTIDE SEQUENCE [LARGE SCALE GENOMIC DNA]</scope>
    <source>
        <strain evidence="1 2">Grewe 0041</strain>
    </source>
</reference>
<comment type="caution">
    <text evidence="1">The sequence shown here is derived from an EMBL/GenBank/DDBJ whole genome shotgun (WGS) entry which is preliminary data.</text>
</comment>
<evidence type="ECO:0000313" key="2">
    <source>
        <dbReference type="Proteomes" id="UP001590951"/>
    </source>
</evidence>
<protein>
    <submittedName>
        <fullName evidence="1">Uncharacterized protein</fullName>
    </submittedName>
</protein>
<name>A0ABR4BEY0_9LECA</name>
<gene>
    <name evidence="1" type="ORF">ABVK25_003624</name>
</gene>
<keyword evidence="2" id="KW-1185">Reference proteome</keyword>
<organism evidence="1 2">
    <name type="scientific">Lepraria finkii</name>
    <dbReference type="NCBI Taxonomy" id="1340010"/>
    <lineage>
        <taxon>Eukaryota</taxon>
        <taxon>Fungi</taxon>
        <taxon>Dikarya</taxon>
        <taxon>Ascomycota</taxon>
        <taxon>Pezizomycotina</taxon>
        <taxon>Lecanoromycetes</taxon>
        <taxon>OSLEUM clade</taxon>
        <taxon>Lecanoromycetidae</taxon>
        <taxon>Lecanorales</taxon>
        <taxon>Lecanorineae</taxon>
        <taxon>Stereocaulaceae</taxon>
        <taxon>Lepraria</taxon>
    </lineage>
</organism>
<dbReference type="EMBL" id="JBHFEH010000009">
    <property type="protein sequence ID" value="KAL2055982.1"/>
    <property type="molecule type" value="Genomic_DNA"/>
</dbReference>
<sequence>MDLDAVHPTFASCGVTSYGELDGRLRRFAFDGSASRKSISNFHTSISHVESRVRNPAYYQPPSIVSASAYGSDTLGGLVRLEDYTPLWRVTRSALAVIAIVQLPPAPPKVPGPSPPKERACIQVSRVDFGYPMAAFHLDLVSREASSTTAKKAEVKKHGIMFLEI</sequence>
<proteinExistence type="predicted"/>
<dbReference type="Proteomes" id="UP001590951">
    <property type="component" value="Unassembled WGS sequence"/>
</dbReference>
<evidence type="ECO:0000313" key="1">
    <source>
        <dbReference type="EMBL" id="KAL2055982.1"/>
    </source>
</evidence>